<dbReference type="Pfam" id="PF20516">
    <property type="entry name" value="PDDEXK_12"/>
    <property type="match status" value="1"/>
</dbReference>
<reference evidence="2" key="1">
    <citation type="submission" date="2020-04" db="EMBL/GenBank/DDBJ databases">
        <title>Genome Assembly and Annotation of Botryosphaeria dothidea sdau 11-99, a Latent Pathogen of Apple Fruit Ring Rot in China.</title>
        <authorList>
            <person name="Yu C."/>
            <person name="Diao Y."/>
            <person name="Lu Q."/>
            <person name="Zhao J."/>
            <person name="Cui S."/>
            <person name="Peng C."/>
            <person name="He B."/>
            <person name="Liu H."/>
        </authorList>
    </citation>
    <scope>NUCLEOTIDE SEQUENCE [LARGE SCALE GENOMIC DNA]</scope>
    <source>
        <strain evidence="2">Sdau11-99</strain>
    </source>
</reference>
<name>A0A8H4J2J1_9PEZI</name>
<evidence type="ECO:0000259" key="1">
    <source>
        <dbReference type="Pfam" id="PF20516"/>
    </source>
</evidence>
<feature type="domain" description="PD-(D/E)XK nuclease-like" evidence="1">
    <location>
        <begin position="8"/>
        <end position="239"/>
    </location>
</feature>
<accession>A0A8H4J2J1</accession>
<dbReference type="InterPro" id="IPR046797">
    <property type="entry name" value="PDDEXK_12"/>
</dbReference>
<dbReference type="OrthoDB" id="4161186at2759"/>
<keyword evidence="3" id="KW-1185">Reference proteome</keyword>
<gene>
    <name evidence="2" type="ORF">GTA08_BOTSDO12696</name>
</gene>
<evidence type="ECO:0000313" key="2">
    <source>
        <dbReference type="EMBL" id="KAF4311852.1"/>
    </source>
</evidence>
<evidence type="ECO:0000313" key="3">
    <source>
        <dbReference type="Proteomes" id="UP000572817"/>
    </source>
</evidence>
<organism evidence="2 3">
    <name type="scientific">Botryosphaeria dothidea</name>
    <dbReference type="NCBI Taxonomy" id="55169"/>
    <lineage>
        <taxon>Eukaryota</taxon>
        <taxon>Fungi</taxon>
        <taxon>Dikarya</taxon>
        <taxon>Ascomycota</taxon>
        <taxon>Pezizomycotina</taxon>
        <taxon>Dothideomycetes</taxon>
        <taxon>Dothideomycetes incertae sedis</taxon>
        <taxon>Botryosphaeriales</taxon>
        <taxon>Botryosphaeriaceae</taxon>
        <taxon>Botryosphaeria</taxon>
    </lineage>
</organism>
<dbReference type="EMBL" id="WWBZ02000008">
    <property type="protein sequence ID" value="KAF4311852.1"/>
    <property type="molecule type" value="Genomic_DNA"/>
</dbReference>
<dbReference type="Proteomes" id="UP000572817">
    <property type="component" value="Unassembled WGS sequence"/>
</dbReference>
<proteinExistence type="predicted"/>
<protein>
    <recommendedName>
        <fullName evidence="1">PD-(D/E)XK nuclease-like domain-containing protein</fullName>
    </recommendedName>
</protein>
<comment type="caution">
    <text evidence="2">The sequence shown here is derived from an EMBL/GenBank/DDBJ whole genome shotgun (WGS) entry which is preliminary data.</text>
</comment>
<sequence>MSCVQQLEEAAEWSRICELQEAALECRKARLFEAAWNAEVHSTVLRLALQGKRRKESGVWYRDITTARITKSYLPPQIAGEDQASGGKMVDYAIIIEPPKDMRGCVRKQARRHGVHSINHTAQEHICHDPIAISIETKRRAIEEDEAEVQLSNWVSAHFTHLRLLSSDYGELSSEPIPALPLVLIQGDVWRLCIAKSESLHELHIIKYQVIGNTETILGIYKLLASLRRLARWVRHDYWPWFVRHILNQGM</sequence>
<dbReference type="AlphaFoldDB" id="A0A8H4J2J1"/>